<dbReference type="eggNOG" id="ENOG502SRV1">
    <property type="taxonomic scope" value="Eukaryota"/>
</dbReference>
<reference evidence="4" key="1">
    <citation type="journal article" date="2010" name="Science">
        <title>Signatures of adaptation to obligate biotrophy in the Hyaloperonospora arabidopsidis genome.</title>
        <authorList>
            <person name="Baxter L."/>
            <person name="Tripathy S."/>
            <person name="Ishaque N."/>
            <person name="Boot N."/>
            <person name="Cabral A."/>
            <person name="Kemen E."/>
            <person name="Thines M."/>
            <person name="Ah-Fong A."/>
            <person name="Anderson R."/>
            <person name="Badejoko W."/>
            <person name="Bittner-Eddy P."/>
            <person name="Boore J.L."/>
            <person name="Chibucos M.C."/>
            <person name="Coates M."/>
            <person name="Dehal P."/>
            <person name="Delehaunty K."/>
            <person name="Dong S."/>
            <person name="Downton P."/>
            <person name="Dumas B."/>
            <person name="Fabro G."/>
            <person name="Fronick C."/>
            <person name="Fuerstenberg S.I."/>
            <person name="Fulton L."/>
            <person name="Gaulin E."/>
            <person name="Govers F."/>
            <person name="Hughes L."/>
            <person name="Humphray S."/>
            <person name="Jiang R.H."/>
            <person name="Judelson H."/>
            <person name="Kamoun S."/>
            <person name="Kyung K."/>
            <person name="Meijer H."/>
            <person name="Minx P."/>
            <person name="Morris P."/>
            <person name="Nelson J."/>
            <person name="Phuntumart V."/>
            <person name="Qutob D."/>
            <person name="Rehmany A."/>
            <person name="Rougon-Cardoso A."/>
            <person name="Ryden P."/>
            <person name="Torto-Alalibo T."/>
            <person name="Studholme D."/>
            <person name="Wang Y."/>
            <person name="Win J."/>
            <person name="Wood J."/>
            <person name="Clifton S.W."/>
            <person name="Rogers J."/>
            <person name="Van den Ackerveken G."/>
            <person name="Jones J.D."/>
            <person name="McDowell J.M."/>
            <person name="Beynon J."/>
            <person name="Tyler B.M."/>
        </authorList>
    </citation>
    <scope>NUCLEOTIDE SEQUENCE [LARGE SCALE GENOMIC DNA]</scope>
    <source>
        <strain evidence="4">Emoy2</strain>
    </source>
</reference>
<evidence type="ECO:0000256" key="1">
    <source>
        <dbReference type="SAM" id="MobiDB-lite"/>
    </source>
</evidence>
<keyword evidence="4" id="KW-1185">Reference proteome</keyword>
<feature type="compositionally biased region" description="Low complexity" evidence="1">
    <location>
        <begin position="20"/>
        <end position="38"/>
    </location>
</feature>
<dbReference type="EnsemblProtists" id="HpaT807886">
    <property type="protein sequence ID" value="HpaP807886"/>
    <property type="gene ID" value="HpaG807886"/>
</dbReference>
<evidence type="ECO:0000313" key="2">
    <source>
        <dbReference type="EMBL" id="BAP68809.1"/>
    </source>
</evidence>
<feature type="region of interest" description="Disordered" evidence="1">
    <location>
        <begin position="1"/>
        <end position="47"/>
    </location>
</feature>
<evidence type="ECO:0000313" key="4">
    <source>
        <dbReference type="Proteomes" id="UP000011713"/>
    </source>
</evidence>
<dbReference type="EMBL" id="JH598448">
    <property type="status" value="NOT_ANNOTATED_CDS"/>
    <property type="molecule type" value="Genomic_DNA"/>
</dbReference>
<dbReference type="Proteomes" id="UP000011713">
    <property type="component" value="Unassembled WGS sequence"/>
</dbReference>
<dbReference type="HOGENOM" id="CLU_081129_0_0_1"/>
<dbReference type="AlphaFoldDB" id="M4BN99"/>
<proteinExistence type="evidence at transcript level"/>
<gene>
    <name evidence="2" type="primary">HaRxL87d</name>
</gene>
<dbReference type="InParanoid" id="M4BN99"/>
<sequence length="299" mass="32684">MSPIAGPQDAKAASTSAGQARPSPGRGASPARSPRAAAIVENAPAHERGSVKEDKILAMLDALSLRIERMEASQIKLDEDERMRGAIDSGLFASALRENLGAATMRIDALEQPERKPPVRAPLVRAPTPIQEYSPFHSLGPRFPALLPQPQQMRARAPAAAPAQMPATAEEHAAGAYGAAHAAAQPPRYEHQQMHVGTPDARQRKMTVRKFDGTELYRGLGSGFNDWGRTFLRQVNMAQAAYGLLWTEDIKIDLLGHYLSGTAEHYYHKQVDTWWLEQPTLDYVMGRMLATFKTSLSAA</sequence>
<reference evidence="3" key="3">
    <citation type="submission" date="2015-06" db="UniProtKB">
        <authorList>
            <consortium name="EnsemblProtists"/>
        </authorList>
    </citation>
    <scope>IDENTIFICATION</scope>
    <source>
        <strain evidence="3">Emoy2</strain>
    </source>
</reference>
<name>M4BN99_HYAAE</name>
<accession>M4BN99</accession>
<organism evidence="3 4">
    <name type="scientific">Hyaloperonospora arabidopsidis (strain Emoy2)</name>
    <name type="common">Downy mildew agent</name>
    <name type="synonym">Peronospora arabidopsidis</name>
    <dbReference type="NCBI Taxonomy" id="559515"/>
    <lineage>
        <taxon>Eukaryota</taxon>
        <taxon>Sar</taxon>
        <taxon>Stramenopiles</taxon>
        <taxon>Oomycota</taxon>
        <taxon>Peronosporomycetes</taxon>
        <taxon>Peronosporales</taxon>
        <taxon>Peronosporaceae</taxon>
        <taxon>Hyaloperonospora</taxon>
    </lineage>
</organism>
<reference evidence="2" key="2">
    <citation type="journal article" date="2014" name="PLoS Pathog.">
        <title>Expression profiling during arabidopsis/downy mildew interaction reveals a highly-expressed effector that attenuates responses to salicylic acid.</title>
        <authorList>
            <person name="Asai S."/>
            <person name="Rallapalli G."/>
            <person name="Piquerez S.J.M."/>
            <person name="Caillaud M.C."/>
            <person name="Furzer O.J."/>
            <person name="Ishaque N."/>
            <person name="Wirthmueller L."/>
            <person name="Fabro G."/>
            <person name="Shirasu K."/>
            <person name="Jones J.D.G."/>
        </authorList>
    </citation>
    <scope>NUCLEOTIDE SEQUENCE</scope>
    <source>
        <strain evidence="2">Emoy2</strain>
    </source>
</reference>
<evidence type="ECO:0000313" key="3">
    <source>
        <dbReference type="EnsemblProtists" id="HpaP807886"/>
    </source>
</evidence>
<dbReference type="VEuPathDB" id="FungiDB:HpaG807886"/>
<dbReference type="EMBL" id="AB922234">
    <property type="protein sequence ID" value="BAP68809.1"/>
    <property type="molecule type" value="mRNA"/>
</dbReference>
<protein>
    <submittedName>
        <fullName evidence="2">RxLR effector candidate protein</fullName>
    </submittedName>
</protein>